<dbReference type="eggNOG" id="arCOG02165">
    <property type="taxonomic scope" value="Archaea"/>
</dbReference>
<accession>F0TCV1</accession>
<evidence type="ECO:0000313" key="3">
    <source>
        <dbReference type="EMBL" id="ADZ10491.1"/>
    </source>
</evidence>
<dbReference type="EMBL" id="CP002551">
    <property type="protein sequence ID" value="ADZ10491.1"/>
    <property type="molecule type" value="Genomic_DNA"/>
</dbReference>
<dbReference type="Pfam" id="PF13205">
    <property type="entry name" value="Big_5"/>
    <property type="match status" value="1"/>
</dbReference>
<dbReference type="HOGENOM" id="CLU_901980_0_0_2"/>
<dbReference type="Proteomes" id="UP000007490">
    <property type="component" value="Chromosome"/>
</dbReference>
<keyword evidence="1" id="KW-0732">Signal</keyword>
<protein>
    <submittedName>
        <fullName evidence="3">Pseudomurein-binding repeat-containing protein</fullName>
    </submittedName>
</protein>
<feature type="domain" description="SbsA Ig-like" evidence="2">
    <location>
        <begin position="44"/>
        <end position="139"/>
    </location>
</feature>
<proteinExistence type="predicted"/>
<dbReference type="InterPro" id="IPR014755">
    <property type="entry name" value="Cu-Rt/internalin_Ig-like"/>
</dbReference>
<dbReference type="KEGG" id="mel:Metbo_2277"/>
<dbReference type="AlphaFoldDB" id="F0TCV1"/>
<sequence precursor="true">MRLIGYGGDRIKQKLFLSVLLLFGVALLLNVNSVSAANATGIHTSPKVVAVDPANNAIIQKSQNIKVKFNESIKSGNNYVELKHGNVLISTKKTVNGNTLTITPSTTLSTNYKYTLILHSGSVTSITGDKIGVYTTSFTVSQLTLAQMKDGLKRAQTFYNTNYRLPNYVSYGDTKISITTFQKIIATQGLKINTTTVVKSSNSDIDSSVATIMKGASKYSYSHSASTAEAMERNGAGDCWAMSDYLYKKMRAAGIHSRIIQYPTRYASNHRSVQYLENGSWVDAPYRTYFSTDMFNNTQSYGTVIAKC</sequence>
<dbReference type="Pfam" id="PF09373">
    <property type="entry name" value="PMBR"/>
    <property type="match status" value="1"/>
</dbReference>
<reference evidence="3 4" key="2">
    <citation type="journal article" date="2014" name="Int. J. Syst. Evol. Microbiol.">
        <title>Methanobacterium paludis sp. nov. and a novel strain of Methanobacterium lacus isolated from northern peatlands.</title>
        <authorList>
            <person name="Cadillo-Quiroz H."/>
            <person name="Brauer S.L."/>
            <person name="Goodson N."/>
            <person name="Yavitt J.B."/>
            <person name="Zinder S.H."/>
        </authorList>
    </citation>
    <scope>NUCLEOTIDE SEQUENCE [LARGE SCALE GENOMIC DNA]</scope>
    <source>
        <strain evidence="3 4">AL-21</strain>
    </source>
</reference>
<organism evidence="3 4">
    <name type="scientific">Methanobacterium lacus (strain AL-21)</name>
    <dbReference type="NCBI Taxonomy" id="877455"/>
    <lineage>
        <taxon>Archaea</taxon>
        <taxon>Methanobacteriati</taxon>
        <taxon>Methanobacteriota</taxon>
        <taxon>Methanomada group</taxon>
        <taxon>Methanobacteria</taxon>
        <taxon>Methanobacteriales</taxon>
        <taxon>Methanobacteriaceae</taxon>
        <taxon>Methanobacterium</taxon>
    </lineage>
</organism>
<evidence type="ECO:0000313" key="4">
    <source>
        <dbReference type="Proteomes" id="UP000007490"/>
    </source>
</evidence>
<dbReference type="InterPro" id="IPR032812">
    <property type="entry name" value="SbsA_Ig"/>
</dbReference>
<name>F0TCV1_METLA</name>
<keyword evidence="4" id="KW-1185">Reference proteome</keyword>
<gene>
    <name evidence="3" type="ordered locus">Metbo_2277</name>
</gene>
<dbReference type="Gene3D" id="2.60.40.1220">
    <property type="match status" value="1"/>
</dbReference>
<dbReference type="InterPro" id="IPR018975">
    <property type="entry name" value="Pseudomurein-binding_repeat"/>
</dbReference>
<evidence type="ECO:0000259" key="2">
    <source>
        <dbReference type="Pfam" id="PF13205"/>
    </source>
</evidence>
<reference evidence="4" key="1">
    <citation type="submission" date="2011-02" db="EMBL/GenBank/DDBJ databases">
        <title>Complete sequence of Methanobacterium sp. AL-21.</title>
        <authorList>
            <consortium name="US DOE Joint Genome Institute"/>
            <person name="Lucas S."/>
            <person name="Copeland A."/>
            <person name="Lapidus A."/>
            <person name="Cheng J.-F."/>
            <person name="Goodwin L."/>
            <person name="Pitluck S."/>
            <person name="Chertkov O."/>
            <person name="Detter J.C."/>
            <person name="Han C."/>
            <person name="Tapia R."/>
            <person name="Land M."/>
            <person name="Hauser L."/>
            <person name="Kyrpides N."/>
            <person name="Ivanova N."/>
            <person name="Mikhailova N."/>
            <person name="Pagani I."/>
            <person name="Cadillo-Quiroz H."/>
            <person name="Imachi H."/>
            <person name="Zinder S."/>
            <person name="Liu W."/>
            <person name="Woyke T."/>
        </authorList>
    </citation>
    <scope>NUCLEOTIDE SEQUENCE [LARGE SCALE GENOMIC DNA]</scope>
    <source>
        <strain evidence="4">AL-21</strain>
    </source>
</reference>
<evidence type="ECO:0000256" key="1">
    <source>
        <dbReference type="ARBA" id="ARBA00022729"/>
    </source>
</evidence>